<dbReference type="EMBL" id="CM045770">
    <property type="protein sequence ID" value="KAI7992046.1"/>
    <property type="molecule type" value="Genomic_DNA"/>
</dbReference>
<reference evidence="1 2" key="1">
    <citation type="journal article" date="2022" name="Plant J.">
        <title>Chromosome-level genome of Camellia lanceoleosa provides a valuable resource for understanding genome evolution and self-incompatibility.</title>
        <authorList>
            <person name="Gong W."/>
            <person name="Xiao S."/>
            <person name="Wang L."/>
            <person name="Liao Z."/>
            <person name="Chang Y."/>
            <person name="Mo W."/>
            <person name="Hu G."/>
            <person name="Li W."/>
            <person name="Zhao G."/>
            <person name="Zhu H."/>
            <person name="Hu X."/>
            <person name="Ji K."/>
            <person name="Xiang X."/>
            <person name="Song Q."/>
            <person name="Yuan D."/>
            <person name="Jin S."/>
            <person name="Zhang L."/>
        </authorList>
    </citation>
    <scope>NUCLEOTIDE SEQUENCE [LARGE SCALE GENOMIC DNA]</scope>
    <source>
        <strain evidence="1">SQ_2022a</strain>
    </source>
</reference>
<dbReference type="Proteomes" id="UP001060215">
    <property type="component" value="Chromosome 13"/>
</dbReference>
<protein>
    <submittedName>
        <fullName evidence="1">Scarecrow-like protein 6</fullName>
    </submittedName>
</protein>
<evidence type="ECO:0000313" key="1">
    <source>
        <dbReference type="EMBL" id="KAI7992046.1"/>
    </source>
</evidence>
<evidence type="ECO:0000313" key="2">
    <source>
        <dbReference type="Proteomes" id="UP001060215"/>
    </source>
</evidence>
<organism evidence="1 2">
    <name type="scientific">Camellia lanceoleosa</name>
    <dbReference type="NCBI Taxonomy" id="1840588"/>
    <lineage>
        <taxon>Eukaryota</taxon>
        <taxon>Viridiplantae</taxon>
        <taxon>Streptophyta</taxon>
        <taxon>Embryophyta</taxon>
        <taxon>Tracheophyta</taxon>
        <taxon>Spermatophyta</taxon>
        <taxon>Magnoliopsida</taxon>
        <taxon>eudicotyledons</taxon>
        <taxon>Gunneridae</taxon>
        <taxon>Pentapetalae</taxon>
        <taxon>asterids</taxon>
        <taxon>Ericales</taxon>
        <taxon>Theaceae</taxon>
        <taxon>Camellia</taxon>
    </lineage>
</organism>
<accession>A0ACC0FXF2</accession>
<gene>
    <name evidence="1" type="ORF">LOK49_LG12G01976</name>
</gene>
<comment type="caution">
    <text evidence="1">The sequence shown here is derived from an EMBL/GenBank/DDBJ whole genome shotgun (WGS) entry which is preliminary data.</text>
</comment>
<keyword evidence="2" id="KW-1185">Reference proteome</keyword>
<proteinExistence type="predicted"/>
<sequence>MGWKIGRVCCLNRGQDQSILQWIATEFDDGNVALAAVIDQGSTAVDGGSNASPVTHFMNFTSNQAILEALGYGGRVHIIDFDIGFDAMVAVHRSGEE</sequence>
<name>A0ACC0FXF2_9ERIC</name>